<dbReference type="Proteomes" id="UP000199071">
    <property type="component" value="Unassembled WGS sequence"/>
</dbReference>
<sequence>MSRNPYEDLPPDRFWKHGVATASSSAPPNLYCAKWKIEKSDRIATAGSCFAQHISRHLKQGGFSLLDVEPPPIPLPVERHHAYGYSLYSARYGNIYTSRQLLQIAREAFEGFTPSEVAWTKRGAFYDCFRPGVEPVGLSSPLEVADHRRYHIERVRDLFLSMDIFIFTLGLTECWINSSGGEAYPTVPGSIAGTFDPDRYVFKNLTFGEIYKDILRFREIIDAARGGRPFRILLTVSPVPLTATASDQHVLQATIYSKSVLRAVAGQLQSEFDEIDYYPSYEIITHPWATRDFFESNKRTVSSQGVALAMKTFMDEHTTLRPSATLGAAPASALATRSGDVPEHSPREAGESDLKCEEYLLEQWAGETR</sequence>
<accession>A0A1G6E4S7</accession>
<protein>
    <submittedName>
        <fullName evidence="3">GSCFA family protein</fullName>
    </submittedName>
</protein>
<name>A0A1G6E4S7_9HYPH</name>
<dbReference type="AlphaFoldDB" id="A0A1G6E4S7"/>
<evidence type="ECO:0000256" key="1">
    <source>
        <dbReference type="SAM" id="MobiDB-lite"/>
    </source>
</evidence>
<evidence type="ECO:0000313" key="4">
    <source>
        <dbReference type="Proteomes" id="UP000199071"/>
    </source>
</evidence>
<reference evidence="3 4" key="1">
    <citation type="submission" date="2016-10" db="EMBL/GenBank/DDBJ databases">
        <authorList>
            <person name="de Groot N.N."/>
        </authorList>
    </citation>
    <scope>NUCLEOTIDE SEQUENCE [LARGE SCALE GENOMIC DNA]</scope>
    <source>
        <strain evidence="3 4">ATCC 35022</strain>
    </source>
</reference>
<dbReference type="STRING" id="665467.SAMN02982931_04113"/>
<dbReference type="InterPro" id="IPR014982">
    <property type="entry name" value="GSCFA"/>
</dbReference>
<proteinExistence type="predicted"/>
<feature type="domain" description="GSCFA" evidence="2">
    <location>
        <begin position="42"/>
        <end position="313"/>
    </location>
</feature>
<dbReference type="EMBL" id="FMXQ01000010">
    <property type="protein sequence ID" value="SDB52416.1"/>
    <property type="molecule type" value="Genomic_DNA"/>
</dbReference>
<evidence type="ECO:0000259" key="2">
    <source>
        <dbReference type="Pfam" id="PF08885"/>
    </source>
</evidence>
<feature type="compositionally biased region" description="Basic and acidic residues" evidence="1">
    <location>
        <begin position="340"/>
        <end position="352"/>
    </location>
</feature>
<gene>
    <name evidence="3" type="ORF">SAMN02982931_04113</name>
</gene>
<dbReference type="Pfam" id="PF08885">
    <property type="entry name" value="GSCFA"/>
    <property type="match status" value="1"/>
</dbReference>
<feature type="region of interest" description="Disordered" evidence="1">
    <location>
        <begin position="331"/>
        <end position="352"/>
    </location>
</feature>
<evidence type="ECO:0000313" key="3">
    <source>
        <dbReference type="EMBL" id="SDB52416.1"/>
    </source>
</evidence>
<keyword evidence="4" id="KW-1185">Reference proteome</keyword>
<organism evidence="3 4">
    <name type="scientific">Bauldia litoralis</name>
    <dbReference type="NCBI Taxonomy" id="665467"/>
    <lineage>
        <taxon>Bacteria</taxon>
        <taxon>Pseudomonadati</taxon>
        <taxon>Pseudomonadota</taxon>
        <taxon>Alphaproteobacteria</taxon>
        <taxon>Hyphomicrobiales</taxon>
        <taxon>Kaistiaceae</taxon>
        <taxon>Bauldia</taxon>
    </lineage>
</organism>